<reference evidence="1 2" key="1">
    <citation type="journal article" date="2021" name="Elife">
        <title>Chloroplast acquisition without the gene transfer in kleptoplastic sea slugs, Plakobranchus ocellatus.</title>
        <authorList>
            <person name="Maeda T."/>
            <person name="Takahashi S."/>
            <person name="Yoshida T."/>
            <person name="Shimamura S."/>
            <person name="Takaki Y."/>
            <person name="Nagai Y."/>
            <person name="Toyoda A."/>
            <person name="Suzuki Y."/>
            <person name="Arimoto A."/>
            <person name="Ishii H."/>
            <person name="Satoh N."/>
            <person name="Nishiyama T."/>
            <person name="Hasebe M."/>
            <person name="Maruyama T."/>
            <person name="Minagawa J."/>
            <person name="Obokata J."/>
            <person name="Shigenobu S."/>
        </authorList>
    </citation>
    <scope>NUCLEOTIDE SEQUENCE [LARGE SCALE GENOMIC DNA]</scope>
</reference>
<sequence>MPCFISAPSSVLEVHHRFRGLAVRHSLRDREVRGSIPGRFKPRTSKLVLATDPSSVWLDGFSVKFGRPGVRLMRLEVLYARAPYITEWQHPFNCPKRRR</sequence>
<proteinExistence type="predicted"/>
<gene>
    <name evidence="1" type="ORF">ElyMa_003327700</name>
</gene>
<protein>
    <submittedName>
        <fullName evidence="1">Uncharacterized protein</fullName>
    </submittedName>
</protein>
<dbReference type="AlphaFoldDB" id="A0AAV4JG38"/>
<organism evidence="1 2">
    <name type="scientific">Elysia marginata</name>
    <dbReference type="NCBI Taxonomy" id="1093978"/>
    <lineage>
        <taxon>Eukaryota</taxon>
        <taxon>Metazoa</taxon>
        <taxon>Spiralia</taxon>
        <taxon>Lophotrochozoa</taxon>
        <taxon>Mollusca</taxon>
        <taxon>Gastropoda</taxon>
        <taxon>Heterobranchia</taxon>
        <taxon>Euthyneura</taxon>
        <taxon>Panpulmonata</taxon>
        <taxon>Sacoglossa</taxon>
        <taxon>Placobranchoidea</taxon>
        <taxon>Plakobranchidae</taxon>
        <taxon>Elysia</taxon>
    </lineage>
</organism>
<accession>A0AAV4JG38</accession>
<evidence type="ECO:0000313" key="2">
    <source>
        <dbReference type="Proteomes" id="UP000762676"/>
    </source>
</evidence>
<dbReference type="EMBL" id="BMAT01006851">
    <property type="protein sequence ID" value="GFS21009.1"/>
    <property type="molecule type" value="Genomic_DNA"/>
</dbReference>
<keyword evidence="2" id="KW-1185">Reference proteome</keyword>
<evidence type="ECO:0000313" key="1">
    <source>
        <dbReference type="EMBL" id="GFS21009.1"/>
    </source>
</evidence>
<name>A0AAV4JG38_9GAST</name>
<dbReference type="Proteomes" id="UP000762676">
    <property type="component" value="Unassembled WGS sequence"/>
</dbReference>
<comment type="caution">
    <text evidence="1">The sequence shown here is derived from an EMBL/GenBank/DDBJ whole genome shotgun (WGS) entry which is preliminary data.</text>
</comment>